<dbReference type="Proteomes" id="UP001165160">
    <property type="component" value="Unassembled WGS sequence"/>
</dbReference>
<keyword evidence="4" id="KW-1185">Reference proteome</keyword>
<feature type="compositionally biased region" description="Basic and acidic residues" evidence="1">
    <location>
        <begin position="58"/>
        <end position="69"/>
    </location>
</feature>
<dbReference type="EMBL" id="BRXX01000269">
    <property type="protein sequence ID" value="GMI01634.1"/>
    <property type="molecule type" value="Genomic_DNA"/>
</dbReference>
<dbReference type="GO" id="GO:0019005">
    <property type="term" value="C:SCF ubiquitin ligase complex"/>
    <property type="evidence" value="ECO:0007669"/>
    <property type="project" value="TreeGrafter"/>
</dbReference>
<evidence type="ECO:0000313" key="4">
    <source>
        <dbReference type="Proteomes" id="UP001165160"/>
    </source>
</evidence>
<dbReference type="InterPro" id="IPR057207">
    <property type="entry name" value="FBXL15_LRR"/>
</dbReference>
<feature type="region of interest" description="Disordered" evidence="1">
    <location>
        <begin position="58"/>
        <end position="83"/>
    </location>
</feature>
<dbReference type="GO" id="GO:0031146">
    <property type="term" value="P:SCF-dependent proteasomal ubiquitin-dependent protein catabolic process"/>
    <property type="evidence" value="ECO:0007669"/>
    <property type="project" value="TreeGrafter"/>
</dbReference>
<proteinExistence type="predicted"/>
<evidence type="ECO:0000313" key="3">
    <source>
        <dbReference type="EMBL" id="GMI01634.1"/>
    </source>
</evidence>
<reference evidence="4" key="1">
    <citation type="journal article" date="2023" name="Commun. Biol.">
        <title>Genome analysis of Parmales, the sister group of diatoms, reveals the evolutionary specialization of diatoms from phago-mixotrophs to photoautotrophs.</title>
        <authorList>
            <person name="Ban H."/>
            <person name="Sato S."/>
            <person name="Yoshikawa S."/>
            <person name="Yamada K."/>
            <person name="Nakamura Y."/>
            <person name="Ichinomiya M."/>
            <person name="Sato N."/>
            <person name="Blanc-Mathieu R."/>
            <person name="Endo H."/>
            <person name="Kuwata A."/>
            <person name="Ogata H."/>
        </authorList>
    </citation>
    <scope>NUCLEOTIDE SEQUENCE [LARGE SCALE GENOMIC DNA]</scope>
    <source>
        <strain evidence="4">NIES 3699</strain>
    </source>
</reference>
<gene>
    <name evidence="3" type="ORF">TrVE_jg9830</name>
</gene>
<dbReference type="Gene3D" id="3.80.10.10">
    <property type="entry name" value="Ribonuclease Inhibitor"/>
    <property type="match status" value="1"/>
</dbReference>
<accession>A0A9W7CBH0</accession>
<protein>
    <recommendedName>
        <fullName evidence="2">F-box/LRR-repeat protein 15-like leucin rich repeat domain-containing protein</fullName>
    </recommendedName>
</protein>
<evidence type="ECO:0000259" key="2">
    <source>
        <dbReference type="Pfam" id="PF25372"/>
    </source>
</evidence>
<comment type="caution">
    <text evidence="3">The sequence shown here is derived from an EMBL/GenBank/DDBJ whole genome shotgun (WGS) entry which is preliminary data.</text>
</comment>
<dbReference type="SUPFAM" id="SSF52047">
    <property type="entry name" value="RNI-like"/>
    <property type="match status" value="1"/>
</dbReference>
<sequence length="515" mass="57545">MTDSPVVPSAGSTSPRTATPNYWTVRTISTRTGWKKDCATLGEMDTTSVIAFRDCDGNKGKSTSSKDSENASPAPKGSASREYREGKFVEDNVLVPYDNPITIFTNYGVGGRFLGNELNNLSNNNSKVCWKTTSDDILEQRGKLTSWVIRRTRDPAFEAEEKEGELRRKNDNFIRCGDVVYLESFTNPGFYIKPKNGVNVVGFGREDAAVQVVAPSLRFAIKLGERTSMYRAAAVSARRAASSAAERRKNLLKVIKEAKERKQEEGNINNILPVEVIRHILGFFQGFSNIYDEPDYMLLEPHKQQEVIDKLPISKRKENVRHLRKSREVCKLWDNVATHFIKGLKAGDMLESGRGQKRYLLDRVLKFNNLVALNLRSMDSLIDSDIATLCPHLEELRVLNVGGCFKLTDTAMESIVMCEKLVHLNVATTAISDYALEIIASSLGYLVTVNLFGIKSITGDGVAFLAQKQKHLKSLNLRGSGAPIFTHVLGDRLKEMCVNKDCEVLTGKEKWESIY</sequence>
<dbReference type="PANTHER" id="PTHR13318">
    <property type="entry name" value="PARTNER OF PAIRED, ISOFORM B-RELATED"/>
    <property type="match status" value="1"/>
</dbReference>
<feature type="compositionally biased region" description="Polar residues" evidence="1">
    <location>
        <begin position="10"/>
        <end position="20"/>
    </location>
</feature>
<dbReference type="InterPro" id="IPR032675">
    <property type="entry name" value="LRR_dom_sf"/>
</dbReference>
<organism evidence="3 4">
    <name type="scientific">Triparma verrucosa</name>
    <dbReference type="NCBI Taxonomy" id="1606542"/>
    <lineage>
        <taxon>Eukaryota</taxon>
        <taxon>Sar</taxon>
        <taxon>Stramenopiles</taxon>
        <taxon>Ochrophyta</taxon>
        <taxon>Bolidophyceae</taxon>
        <taxon>Parmales</taxon>
        <taxon>Triparmaceae</taxon>
        <taxon>Triparma</taxon>
    </lineage>
</organism>
<dbReference type="AlphaFoldDB" id="A0A9W7CBH0"/>
<feature type="domain" description="F-box/LRR-repeat protein 15-like leucin rich repeat" evidence="2">
    <location>
        <begin position="370"/>
        <end position="470"/>
    </location>
</feature>
<feature type="region of interest" description="Disordered" evidence="1">
    <location>
        <begin position="1"/>
        <end position="20"/>
    </location>
</feature>
<name>A0A9W7CBH0_9STRA</name>
<dbReference type="Pfam" id="PF25372">
    <property type="entry name" value="DUF7885"/>
    <property type="match status" value="1"/>
</dbReference>
<evidence type="ECO:0000256" key="1">
    <source>
        <dbReference type="SAM" id="MobiDB-lite"/>
    </source>
</evidence>